<name>A0ABN6ZC74_9BACE</name>
<evidence type="ECO:0008006" key="3">
    <source>
        <dbReference type="Google" id="ProtNLM"/>
    </source>
</evidence>
<evidence type="ECO:0000313" key="2">
    <source>
        <dbReference type="Proteomes" id="UP001496674"/>
    </source>
</evidence>
<evidence type="ECO:0000313" key="1">
    <source>
        <dbReference type="EMBL" id="BEG99241.1"/>
    </source>
</evidence>
<organism evidence="1 2">
    <name type="scientific">Bacteroides sedimenti</name>
    <dbReference type="NCBI Taxonomy" id="2136147"/>
    <lineage>
        <taxon>Bacteria</taxon>
        <taxon>Pseudomonadati</taxon>
        <taxon>Bacteroidota</taxon>
        <taxon>Bacteroidia</taxon>
        <taxon>Bacteroidales</taxon>
        <taxon>Bacteroidaceae</taxon>
        <taxon>Bacteroides</taxon>
    </lineage>
</organism>
<sequence length="164" mass="19148">MRKILIALLSCVLFLHGCTNSKSLQEKFNTLKVLDYSEFSNMCIVNRKGVYFVTYQGMTYKIKSSFLTQKISSIEIAFSKEKGVLLTKKDTDYIEHALKSFDKIKVIALSVDEKGNVFLSLPWYNRCTYHFLRLSSSNTLENIKKLNYKAYDDNWYIDKECSER</sequence>
<dbReference type="EMBL" id="AP028055">
    <property type="protein sequence ID" value="BEG99241.1"/>
    <property type="molecule type" value="Genomic_DNA"/>
</dbReference>
<protein>
    <recommendedName>
        <fullName evidence="3">Lipoprotein</fullName>
    </recommendedName>
</protein>
<dbReference type="Proteomes" id="UP001496674">
    <property type="component" value="Chromosome"/>
</dbReference>
<dbReference type="RefSeq" id="WP_353329636.1">
    <property type="nucleotide sequence ID" value="NZ_AP028055.1"/>
</dbReference>
<proteinExistence type="predicted"/>
<gene>
    <name evidence="1" type="ORF">BSYN_15060</name>
</gene>
<keyword evidence="2" id="KW-1185">Reference proteome</keyword>
<reference evidence="1 2" key="1">
    <citation type="submission" date="2023-04" db="EMBL/GenBank/DDBJ databases">
        <title>Draft genome sequence of acteroides sedimenti strain YN3PY1.</title>
        <authorList>
            <person name="Yoshida N."/>
        </authorList>
    </citation>
    <scope>NUCLEOTIDE SEQUENCE [LARGE SCALE GENOMIC DNA]</scope>
    <source>
        <strain evidence="1 2">YN3PY1</strain>
    </source>
</reference>
<accession>A0ABN6ZC74</accession>